<dbReference type="InterPro" id="IPR054234">
    <property type="entry name" value="DUF6961"/>
</dbReference>
<evidence type="ECO:0000313" key="1">
    <source>
        <dbReference type="EMBL" id="SFR83878.1"/>
    </source>
</evidence>
<dbReference type="Pfam" id="PF22284">
    <property type="entry name" value="DUF6961"/>
    <property type="match status" value="1"/>
</dbReference>
<organism evidence="1 2">
    <name type="scientific">Sphingomonas jatrophae</name>
    <dbReference type="NCBI Taxonomy" id="1166337"/>
    <lineage>
        <taxon>Bacteria</taxon>
        <taxon>Pseudomonadati</taxon>
        <taxon>Pseudomonadota</taxon>
        <taxon>Alphaproteobacteria</taxon>
        <taxon>Sphingomonadales</taxon>
        <taxon>Sphingomonadaceae</taxon>
        <taxon>Sphingomonas</taxon>
    </lineage>
</organism>
<gene>
    <name evidence="1" type="ORF">SAMN05192580_1065</name>
</gene>
<protein>
    <submittedName>
        <fullName evidence="1">Uncharacterized protein</fullName>
    </submittedName>
</protein>
<accession>A0A1I6JY99</accession>
<dbReference type="OrthoDB" id="7363783at2"/>
<evidence type="ECO:0000313" key="2">
    <source>
        <dbReference type="Proteomes" id="UP000198824"/>
    </source>
</evidence>
<reference evidence="1 2" key="1">
    <citation type="submission" date="2016-10" db="EMBL/GenBank/DDBJ databases">
        <authorList>
            <person name="de Groot N.N."/>
        </authorList>
    </citation>
    <scope>NUCLEOTIDE SEQUENCE [LARGE SCALE GENOMIC DNA]</scope>
    <source>
        <strain evidence="1 2">S5-249</strain>
    </source>
</reference>
<keyword evidence="2" id="KW-1185">Reference proteome</keyword>
<dbReference type="Proteomes" id="UP000198824">
    <property type="component" value="Unassembled WGS sequence"/>
</dbReference>
<dbReference type="RefSeq" id="WP_093311785.1">
    <property type="nucleotide sequence ID" value="NZ_FOZG01000001.1"/>
</dbReference>
<sequence>MTIDPELWAEALRIESALGDFTPIWVADRIGYLASIGDAAGAERYRAVAQAVARLVAGSGVA</sequence>
<name>A0A1I6JY99_9SPHN</name>
<dbReference type="EMBL" id="FOZG01000001">
    <property type="protein sequence ID" value="SFR83878.1"/>
    <property type="molecule type" value="Genomic_DNA"/>
</dbReference>
<proteinExistence type="predicted"/>
<dbReference type="AlphaFoldDB" id="A0A1I6JY99"/>